<dbReference type="GO" id="GO:0005634">
    <property type="term" value="C:nucleus"/>
    <property type="evidence" value="ECO:0007669"/>
    <property type="project" value="TreeGrafter"/>
</dbReference>
<dbReference type="GO" id="GO:0008418">
    <property type="term" value="F:protein-N-terminal asparagine amidohydrolase activity"/>
    <property type="evidence" value="ECO:0007669"/>
    <property type="project" value="UniProtKB-UniRule"/>
</dbReference>
<organism evidence="11 12">
    <name type="scientific">Catenaria anguillulae PL171</name>
    <dbReference type="NCBI Taxonomy" id="765915"/>
    <lineage>
        <taxon>Eukaryota</taxon>
        <taxon>Fungi</taxon>
        <taxon>Fungi incertae sedis</taxon>
        <taxon>Blastocladiomycota</taxon>
        <taxon>Blastocladiomycetes</taxon>
        <taxon>Blastocladiales</taxon>
        <taxon>Catenariaceae</taxon>
        <taxon>Catenaria</taxon>
    </lineage>
</organism>
<dbReference type="Proteomes" id="UP000193411">
    <property type="component" value="Unassembled WGS sequence"/>
</dbReference>
<sequence length="283" mass="31560">MQPHPASHSNRPRTTATTTTTTTTTPFLSRAAFAYSACFCEENVYLMLESLLGQPCQASSEPPLEPPTALADHFDLFAVFISNPTRSIPLWNHWDRSAKQPRTVCWDYHVIGVGRPKCQSHGQTAADFRATESIVLDLDTALAFPISFTEYALHALRVDLQLDTQFQRSFRVIAAKDFLSYFSSDRRHMRKPSSTSSNKASSDDARSTDADTTHGRSWIMPPPSYPPICGPHARSEHDLEAFIDMYAGHSDRVPGIVVNQEAFIDMFLNSGAGLGNEHWTTHE</sequence>
<dbReference type="PANTHER" id="PTHR13035">
    <property type="entry name" value="PROTEIN N-TERMINAL GLUTAMINE AMIDOHYDROLASE"/>
    <property type="match status" value="1"/>
</dbReference>
<dbReference type="Pfam" id="PF09764">
    <property type="entry name" value="Nt_Gln_amidase"/>
    <property type="match status" value="1"/>
</dbReference>
<feature type="compositionally biased region" description="Basic and acidic residues" evidence="9">
    <location>
        <begin position="201"/>
        <end position="214"/>
    </location>
</feature>
<keyword evidence="5 8" id="KW-0378">Hydrolase</keyword>
<evidence type="ECO:0000313" key="12">
    <source>
        <dbReference type="Proteomes" id="UP000193411"/>
    </source>
</evidence>
<evidence type="ECO:0000313" key="11">
    <source>
        <dbReference type="EMBL" id="ORZ37526.1"/>
    </source>
</evidence>
<dbReference type="Gene3D" id="3.10.620.10">
    <property type="entry name" value="Protein N-terminal glutamine amidohydrolase, alpha beta roll"/>
    <property type="match status" value="1"/>
</dbReference>
<proteinExistence type="inferred from homology"/>
<dbReference type="OrthoDB" id="191192at2759"/>
<dbReference type="GO" id="GO:0005829">
    <property type="term" value="C:cytosol"/>
    <property type="evidence" value="ECO:0007669"/>
    <property type="project" value="TreeGrafter"/>
</dbReference>
<evidence type="ECO:0000256" key="7">
    <source>
        <dbReference type="ARBA" id="ARBA00048768"/>
    </source>
</evidence>
<evidence type="ECO:0000259" key="10">
    <source>
        <dbReference type="Pfam" id="PF09764"/>
    </source>
</evidence>
<evidence type="ECO:0000256" key="1">
    <source>
        <dbReference type="ARBA" id="ARBA00008985"/>
    </source>
</evidence>
<comment type="subunit">
    <text evidence="2 8">Monomer.</text>
</comment>
<evidence type="ECO:0000256" key="2">
    <source>
        <dbReference type="ARBA" id="ARBA00011245"/>
    </source>
</evidence>
<gene>
    <name evidence="11" type="ORF">BCR44DRAFT_61356</name>
</gene>
<dbReference type="InterPro" id="IPR037132">
    <property type="entry name" value="N_Gln_amidohydro_ab_roll_sf"/>
</dbReference>
<comment type="caution">
    <text evidence="11">The sequence shown here is derived from an EMBL/GenBank/DDBJ whole genome shotgun (WGS) entry which is preliminary data.</text>
</comment>
<evidence type="ECO:0000256" key="4">
    <source>
        <dbReference type="ARBA" id="ARBA00021247"/>
    </source>
</evidence>
<evidence type="ECO:0000256" key="3">
    <source>
        <dbReference type="ARBA" id="ARBA00012718"/>
    </source>
</evidence>
<dbReference type="EMBL" id="MCFL01000012">
    <property type="protein sequence ID" value="ORZ37526.1"/>
    <property type="molecule type" value="Genomic_DNA"/>
</dbReference>
<comment type="similarity">
    <text evidence="1 8">Belongs to the NTAQ1 family.</text>
</comment>
<comment type="catalytic activity">
    <reaction evidence="7 8">
        <text>N-terminal L-glutaminyl-[protein] + H2O = N-terminal L-glutamyl-[protein] + NH4(+)</text>
        <dbReference type="Rhea" id="RHEA:50680"/>
        <dbReference type="Rhea" id="RHEA-COMP:12668"/>
        <dbReference type="Rhea" id="RHEA-COMP:12777"/>
        <dbReference type="ChEBI" id="CHEBI:15377"/>
        <dbReference type="ChEBI" id="CHEBI:28938"/>
        <dbReference type="ChEBI" id="CHEBI:64721"/>
        <dbReference type="ChEBI" id="CHEBI:64722"/>
        <dbReference type="EC" id="3.5.1.122"/>
    </reaction>
</comment>
<evidence type="ECO:0000256" key="8">
    <source>
        <dbReference type="RuleBase" id="RU367082"/>
    </source>
</evidence>
<dbReference type="EC" id="3.5.1.122" evidence="3 8"/>
<evidence type="ECO:0000256" key="6">
    <source>
        <dbReference type="ARBA" id="ARBA00029677"/>
    </source>
</evidence>
<evidence type="ECO:0000256" key="9">
    <source>
        <dbReference type="SAM" id="MobiDB-lite"/>
    </source>
</evidence>
<feature type="region of interest" description="Disordered" evidence="9">
    <location>
        <begin position="1"/>
        <end position="22"/>
    </location>
</feature>
<feature type="domain" description="Protein N-terminal glutamine amidohydrolase alpha beta roll" evidence="10">
    <location>
        <begin position="35"/>
        <end position="267"/>
    </location>
</feature>
<comment type="function">
    <text evidence="8">Mediates the side-chain deamidation of N-terminal glutamine residues to glutamate, an important step in N-end rule pathway of protein degradation. Conversion of the resulting N-terminal glutamine to glutamate renders the protein susceptible to arginylation, polyubiquitination and degradation as specified by the N-end rule. Does not act on substrates with internal or C-terminal glutamine and does not act on non-glutamine residues in any position.</text>
</comment>
<feature type="region of interest" description="Disordered" evidence="9">
    <location>
        <begin position="188"/>
        <end position="223"/>
    </location>
</feature>
<keyword evidence="12" id="KW-1185">Reference proteome</keyword>
<dbReference type="AlphaFoldDB" id="A0A1Y2HSE3"/>
<reference evidence="11 12" key="1">
    <citation type="submission" date="2016-07" db="EMBL/GenBank/DDBJ databases">
        <title>Pervasive Adenine N6-methylation of Active Genes in Fungi.</title>
        <authorList>
            <consortium name="DOE Joint Genome Institute"/>
            <person name="Mondo S.J."/>
            <person name="Dannebaum R.O."/>
            <person name="Kuo R.C."/>
            <person name="Labutti K."/>
            <person name="Haridas S."/>
            <person name="Kuo A."/>
            <person name="Salamov A."/>
            <person name="Ahrendt S.R."/>
            <person name="Lipzen A."/>
            <person name="Sullivan W."/>
            <person name="Andreopoulos W.B."/>
            <person name="Clum A."/>
            <person name="Lindquist E."/>
            <person name="Daum C."/>
            <person name="Ramamoorthy G.K."/>
            <person name="Gryganskyi A."/>
            <person name="Culley D."/>
            <person name="Magnuson J.K."/>
            <person name="James T.Y."/>
            <person name="O'Malley M.A."/>
            <person name="Stajich J.E."/>
            <person name="Spatafora J.W."/>
            <person name="Visel A."/>
            <person name="Grigoriev I.V."/>
        </authorList>
    </citation>
    <scope>NUCLEOTIDE SEQUENCE [LARGE SCALE GENOMIC DNA]</scope>
    <source>
        <strain evidence="11 12">PL171</strain>
    </source>
</reference>
<dbReference type="GO" id="GO:0070773">
    <property type="term" value="F:protein-N-terminal glutamine amidohydrolase activity"/>
    <property type="evidence" value="ECO:0007669"/>
    <property type="project" value="UniProtKB-UniRule"/>
</dbReference>
<dbReference type="InterPro" id="IPR023128">
    <property type="entry name" value="Prot_N_Gln_amidohydro_ab_roll"/>
</dbReference>
<protein>
    <recommendedName>
        <fullName evidence="4 8">Protein N-terminal glutamine amidohydrolase</fullName>
        <ecNumber evidence="3 8">3.5.1.122</ecNumber>
    </recommendedName>
    <alternativeName>
        <fullName evidence="6 8">Protein NH2-terminal glutamine deamidase</fullName>
    </alternativeName>
</protein>
<evidence type="ECO:0000256" key="5">
    <source>
        <dbReference type="ARBA" id="ARBA00022801"/>
    </source>
</evidence>
<name>A0A1Y2HSE3_9FUNG</name>
<accession>A0A1Y2HSE3</accession>
<dbReference type="InterPro" id="IPR039733">
    <property type="entry name" value="NTAQ1"/>
</dbReference>
<dbReference type="PANTHER" id="PTHR13035:SF0">
    <property type="entry name" value="PROTEIN N-TERMINAL GLUTAMINE AMIDOHYDROLASE"/>
    <property type="match status" value="1"/>
</dbReference>